<dbReference type="GO" id="GO:0050353">
    <property type="term" value="F:trimethyllysine dioxygenase activity"/>
    <property type="evidence" value="ECO:0007669"/>
    <property type="project" value="UniProtKB-EC"/>
</dbReference>
<evidence type="ECO:0000256" key="11">
    <source>
        <dbReference type="ARBA" id="ARBA00032283"/>
    </source>
</evidence>
<keyword evidence="6 16" id="KW-0223">Dioxygenase</keyword>
<dbReference type="EMBL" id="CABPSC010000010">
    <property type="protein sequence ID" value="VVE14769.1"/>
    <property type="molecule type" value="Genomic_DNA"/>
</dbReference>
<accession>A0A5E4VTA4</accession>
<evidence type="ECO:0000256" key="9">
    <source>
        <dbReference type="ARBA" id="ARBA00030363"/>
    </source>
</evidence>
<dbReference type="InterPro" id="IPR038492">
    <property type="entry name" value="GBBH-like_N_sf"/>
</dbReference>
<dbReference type="RefSeq" id="WP_145864656.1">
    <property type="nucleotide sequence ID" value="NZ_CABPSC010000010.1"/>
</dbReference>
<evidence type="ECO:0000256" key="13">
    <source>
        <dbReference type="ARBA" id="ARBA00049334"/>
    </source>
</evidence>
<comment type="cofactor">
    <cofactor evidence="2">
        <name>L-ascorbate</name>
        <dbReference type="ChEBI" id="CHEBI:38290"/>
    </cofactor>
</comment>
<evidence type="ECO:0000256" key="12">
    <source>
        <dbReference type="ARBA" id="ARBA00046008"/>
    </source>
</evidence>
<keyword evidence="17" id="KW-1185">Reference proteome</keyword>
<evidence type="ECO:0000256" key="4">
    <source>
        <dbReference type="ARBA" id="ARBA00012267"/>
    </source>
</evidence>
<dbReference type="PANTHER" id="PTHR10696:SF51">
    <property type="entry name" value="TRIMETHYLLYSINE DIOXYGENASE, MITOCHONDRIAL"/>
    <property type="match status" value="1"/>
</dbReference>
<keyword evidence="5" id="KW-0479">Metal-binding</keyword>
<dbReference type="InterPro" id="IPR003819">
    <property type="entry name" value="TauD/TfdA-like"/>
</dbReference>
<evidence type="ECO:0000256" key="2">
    <source>
        <dbReference type="ARBA" id="ARBA00001961"/>
    </source>
</evidence>
<reference evidence="16 17" key="1">
    <citation type="submission" date="2019-08" db="EMBL/GenBank/DDBJ databases">
        <authorList>
            <person name="Peeters C."/>
        </authorList>
    </citation>
    <scope>NUCLEOTIDE SEQUENCE [LARGE SCALE GENOMIC DNA]</scope>
    <source>
        <strain evidence="16 17">LMG 31109</strain>
    </source>
</reference>
<dbReference type="GO" id="GO:0046872">
    <property type="term" value="F:metal ion binding"/>
    <property type="evidence" value="ECO:0007669"/>
    <property type="project" value="UniProtKB-KW"/>
</dbReference>
<comment type="catalytic activity">
    <reaction evidence="13">
        <text>N(6),N(6),N(6)-trimethyl-L-lysine + 2-oxoglutarate + O2 = (3S)-3-hydroxy-N(6),N(6),N(6)-trimethyl-L-lysine + succinate + CO2</text>
        <dbReference type="Rhea" id="RHEA:14181"/>
        <dbReference type="ChEBI" id="CHEBI:15379"/>
        <dbReference type="ChEBI" id="CHEBI:16526"/>
        <dbReference type="ChEBI" id="CHEBI:16810"/>
        <dbReference type="ChEBI" id="CHEBI:30031"/>
        <dbReference type="ChEBI" id="CHEBI:58100"/>
        <dbReference type="ChEBI" id="CHEBI:141499"/>
        <dbReference type="EC" id="1.14.11.8"/>
    </reaction>
</comment>
<evidence type="ECO:0000259" key="15">
    <source>
        <dbReference type="Pfam" id="PF06155"/>
    </source>
</evidence>
<dbReference type="Gene3D" id="3.60.130.10">
    <property type="entry name" value="Clavaminate synthase-like"/>
    <property type="match status" value="1"/>
</dbReference>
<dbReference type="Proteomes" id="UP000367825">
    <property type="component" value="Unassembled WGS sequence"/>
</dbReference>
<evidence type="ECO:0000313" key="17">
    <source>
        <dbReference type="Proteomes" id="UP000367825"/>
    </source>
</evidence>
<evidence type="ECO:0000256" key="3">
    <source>
        <dbReference type="ARBA" id="ARBA00008654"/>
    </source>
</evidence>
<evidence type="ECO:0000313" key="16">
    <source>
        <dbReference type="EMBL" id="VVE14769.1"/>
    </source>
</evidence>
<evidence type="ECO:0000259" key="14">
    <source>
        <dbReference type="Pfam" id="PF02668"/>
    </source>
</evidence>
<dbReference type="InterPro" id="IPR010376">
    <property type="entry name" value="GBBH-like_N"/>
</dbReference>
<feature type="domain" description="Gamma-butyrobetaine hydroxylase-like N-terminal" evidence="15">
    <location>
        <begin position="11"/>
        <end position="93"/>
    </location>
</feature>
<dbReference type="PANTHER" id="PTHR10696">
    <property type="entry name" value="GAMMA-BUTYROBETAINE HYDROXYLASE-RELATED"/>
    <property type="match status" value="1"/>
</dbReference>
<dbReference type="InterPro" id="IPR050411">
    <property type="entry name" value="AlphaKG_dependent_hydroxylases"/>
</dbReference>
<evidence type="ECO:0000256" key="8">
    <source>
        <dbReference type="ARBA" id="ARBA00023004"/>
    </source>
</evidence>
<keyword evidence="8" id="KW-0408">Iron</keyword>
<feature type="domain" description="TauD/TfdA-like" evidence="14">
    <location>
        <begin position="126"/>
        <end position="350"/>
    </location>
</feature>
<evidence type="ECO:0000256" key="10">
    <source>
        <dbReference type="ARBA" id="ARBA00031778"/>
    </source>
</evidence>
<keyword evidence="7 16" id="KW-0560">Oxidoreductase</keyword>
<comment type="cofactor">
    <cofactor evidence="1">
        <name>Fe(2+)</name>
        <dbReference type="ChEBI" id="CHEBI:29033"/>
    </cofactor>
</comment>
<dbReference type="Pfam" id="PF06155">
    <property type="entry name" value="GBBH-like_N"/>
    <property type="match status" value="1"/>
</dbReference>
<proteinExistence type="inferred from homology"/>
<dbReference type="SUPFAM" id="SSF51197">
    <property type="entry name" value="Clavaminate synthase-like"/>
    <property type="match status" value="1"/>
</dbReference>
<dbReference type="EC" id="1.14.11.8" evidence="4"/>
<dbReference type="InterPro" id="IPR042098">
    <property type="entry name" value="TauD-like_sf"/>
</dbReference>
<evidence type="ECO:0000256" key="6">
    <source>
        <dbReference type="ARBA" id="ARBA00022964"/>
    </source>
</evidence>
<protein>
    <recommendedName>
        <fullName evidence="4">trimethyllysine dioxygenase</fullName>
        <ecNumber evidence="4">1.14.11.8</ecNumber>
    </recommendedName>
    <alternativeName>
        <fullName evidence="10">Epsilon-trimethyllysine 2-oxoglutarate dioxygenase</fullName>
    </alternativeName>
    <alternativeName>
        <fullName evidence="9">TML hydroxylase</fullName>
    </alternativeName>
    <alternativeName>
        <fullName evidence="11">TML-alpha-ketoglutarate dioxygenase</fullName>
    </alternativeName>
</protein>
<organism evidence="16 17">
    <name type="scientific">Pandoraea nosoerga</name>
    <dbReference type="NCBI Taxonomy" id="2508296"/>
    <lineage>
        <taxon>Bacteria</taxon>
        <taxon>Pseudomonadati</taxon>
        <taxon>Pseudomonadota</taxon>
        <taxon>Betaproteobacteria</taxon>
        <taxon>Burkholderiales</taxon>
        <taxon>Burkholderiaceae</taxon>
        <taxon>Pandoraea</taxon>
    </lineage>
</organism>
<dbReference type="GO" id="GO:0045329">
    <property type="term" value="P:carnitine biosynthetic process"/>
    <property type="evidence" value="ECO:0007669"/>
    <property type="project" value="TreeGrafter"/>
</dbReference>
<dbReference type="FunFam" id="3.30.2020.30:FF:000002">
    <property type="entry name" value="Putative gamma-butyrobetaine dioxygenase"/>
    <property type="match status" value="1"/>
</dbReference>
<dbReference type="OrthoDB" id="979809at2"/>
<dbReference type="Gene3D" id="3.30.2020.30">
    <property type="match status" value="1"/>
</dbReference>
<gene>
    <name evidence="16" type="ORF">PNO31109_02816</name>
</gene>
<comment type="function">
    <text evidence="12">Converts trimethyllysine (TML) into hydroxytrimethyllysine (HTML).</text>
</comment>
<dbReference type="AlphaFoldDB" id="A0A5E4VTA4"/>
<name>A0A5E4VTA4_9BURK</name>
<dbReference type="Pfam" id="PF02668">
    <property type="entry name" value="TauD"/>
    <property type="match status" value="1"/>
</dbReference>
<sequence length="377" mass="42917">MHKINGIVTVEVGSRFMDVAWRDGSVSRYSKFWLRDNCACEICGDHESGSRFQSWLKIPQDVTLRHVAWDGACLDVVWDHGDHRSRYDLAWLRRNCHVQATSHTQKTLWDSTLPEIPTADYRLALHDDRERYRLLDHVVRYGFVVVKNVGTDPAETATLTRMLGYTRDTHFGAITDLQLREQGSHLSDFPVEILPHTDETYRPVPTGINVFHCITPSRDGGGVSSMTDSHACAKQLQALDAAAYEVLCKTPIRHARRAGNEIIVSNHPAFMRDSAGELTEVRLNERTMSALRIDPEQMDAVYAALRKALEIAYSGAYTVWYPMEAGDAMVFDNLRVLHGRTAFRTERLIRQTNVMRDEFHARHAFLAEQLHSIGSNR</sequence>
<evidence type="ECO:0000256" key="7">
    <source>
        <dbReference type="ARBA" id="ARBA00023002"/>
    </source>
</evidence>
<evidence type="ECO:0000256" key="5">
    <source>
        <dbReference type="ARBA" id="ARBA00022723"/>
    </source>
</evidence>
<comment type="similarity">
    <text evidence="3">Belongs to the gamma-BBH/TMLD family.</text>
</comment>
<evidence type="ECO:0000256" key="1">
    <source>
        <dbReference type="ARBA" id="ARBA00001954"/>
    </source>
</evidence>